<dbReference type="OrthoDB" id="1919692at2759"/>
<dbReference type="AlphaFoldDB" id="A0A0R1E8Z4"/>
<reference evidence="1 2" key="1">
    <citation type="journal article" date="2007" name="Nature">
        <title>Evolution of genes and genomes on the Drosophila phylogeny.</title>
        <authorList>
            <consortium name="Drosophila 12 Genomes Consortium"/>
            <person name="Clark A.G."/>
            <person name="Eisen M.B."/>
            <person name="Smith D.R."/>
            <person name="Bergman C.M."/>
            <person name="Oliver B."/>
            <person name="Markow T.A."/>
            <person name="Kaufman T.C."/>
            <person name="Kellis M."/>
            <person name="Gelbart W."/>
            <person name="Iyer V.N."/>
            <person name="Pollard D.A."/>
            <person name="Sackton T.B."/>
            <person name="Larracuente A.M."/>
            <person name="Singh N.D."/>
            <person name="Abad J.P."/>
            <person name="Abt D.N."/>
            <person name="Adryan B."/>
            <person name="Aguade M."/>
            <person name="Akashi H."/>
            <person name="Anderson W.W."/>
            <person name="Aquadro C.F."/>
            <person name="Ardell D.H."/>
            <person name="Arguello R."/>
            <person name="Artieri C.G."/>
            <person name="Barbash D.A."/>
            <person name="Barker D."/>
            <person name="Barsanti P."/>
            <person name="Batterham P."/>
            <person name="Batzoglou S."/>
            <person name="Begun D."/>
            <person name="Bhutkar A."/>
            <person name="Blanco E."/>
            <person name="Bosak S.A."/>
            <person name="Bradley R.K."/>
            <person name="Brand A.D."/>
            <person name="Brent M.R."/>
            <person name="Brooks A.N."/>
            <person name="Brown R.H."/>
            <person name="Butlin R.K."/>
            <person name="Caggese C."/>
            <person name="Calvi B.R."/>
            <person name="Bernardo de Carvalho A."/>
            <person name="Caspi A."/>
            <person name="Castrezana S."/>
            <person name="Celniker S.E."/>
            <person name="Chang J.L."/>
            <person name="Chapple C."/>
            <person name="Chatterji S."/>
            <person name="Chinwalla A."/>
            <person name="Civetta A."/>
            <person name="Clifton S.W."/>
            <person name="Comeron J.M."/>
            <person name="Costello J.C."/>
            <person name="Coyne J.A."/>
            <person name="Daub J."/>
            <person name="David R.G."/>
            <person name="Delcher A.L."/>
            <person name="Delehaunty K."/>
            <person name="Do C.B."/>
            <person name="Ebling H."/>
            <person name="Edwards K."/>
            <person name="Eickbush T."/>
            <person name="Evans J.D."/>
            <person name="Filipski A."/>
            <person name="Findeiss S."/>
            <person name="Freyhult E."/>
            <person name="Fulton L."/>
            <person name="Fulton R."/>
            <person name="Garcia A.C."/>
            <person name="Gardiner A."/>
            <person name="Garfield D.A."/>
            <person name="Garvin B.E."/>
            <person name="Gibson G."/>
            <person name="Gilbert D."/>
            <person name="Gnerre S."/>
            <person name="Godfrey J."/>
            <person name="Good R."/>
            <person name="Gotea V."/>
            <person name="Gravely B."/>
            <person name="Greenberg A.J."/>
            <person name="Griffiths-Jones S."/>
            <person name="Gross S."/>
            <person name="Guigo R."/>
            <person name="Gustafson E.A."/>
            <person name="Haerty W."/>
            <person name="Hahn M.W."/>
            <person name="Halligan D.L."/>
            <person name="Halpern A.L."/>
            <person name="Halter G.M."/>
            <person name="Han M.V."/>
            <person name="Heger A."/>
            <person name="Hillier L."/>
            <person name="Hinrichs A.S."/>
            <person name="Holmes I."/>
            <person name="Hoskins R.A."/>
            <person name="Hubisz M.J."/>
            <person name="Hultmark D."/>
            <person name="Huntley M.A."/>
            <person name="Jaffe D.B."/>
            <person name="Jagadeeshan S."/>
            <person name="Jeck W.R."/>
            <person name="Johnson J."/>
            <person name="Jones C.D."/>
            <person name="Jordan W.C."/>
            <person name="Karpen G.H."/>
            <person name="Kataoka E."/>
            <person name="Keightley P.D."/>
            <person name="Kheradpour P."/>
            <person name="Kirkness E.F."/>
            <person name="Koerich L.B."/>
            <person name="Kristiansen K."/>
            <person name="Kudrna D."/>
            <person name="Kulathinal R.J."/>
            <person name="Kumar S."/>
            <person name="Kwok R."/>
            <person name="Lander E."/>
            <person name="Langley C.H."/>
            <person name="Lapoint R."/>
            <person name="Lazzaro B.P."/>
            <person name="Lee S.J."/>
            <person name="Levesque L."/>
            <person name="Li R."/>
            <person name="Lin C.F."/>
            <person name="Lin M.F."/>
            <person name="Lindblad-Toh K."/>
            <person name="Llopart A."/>
            <person name="Long M."/>
            <person name="Low L."/>
            <person name="Lozovsky E."/>
            <person name="Lu J."/>
            <person name="Luo M."/>
            <person name="Machado C.A."/>
            <person name="Makalowski W."/>
            <person name="Marzo M."/>
            <person name="Matsuda M."/>
            <person name="Matzkin L."/>
            <person name="McAllister B."/>
            <person name="McBride C.S."/>
            <person name="McKernan B."/>
            <person name="McKernan K."/>
            <person name="Mendez-Lago M."/>
            <person name="Minx P."/>
            <person name="Mollenhauer M.U."/>
            <person name="Montooth K."/>
            <person name="Mount S.M."/>
            <person name="Mu X."/>
            <person name="Myers E."/>
            <person name="Negre B."/>
            <person name="Newfeld S."/>
            <person name="Nielsen R."/>
            <person name="Noor M.A."/>
            <person name="O'Grady P."/>
            <person name="Pachter L."/>
            <person name="Papaceit M."/>
            <person name="Parisi M.J."/>
            <person name="Parisi M."/>
            <person name="Parts L."/>
            <person name="Pedersen J.S."/>
            <person name="Pesole G."/>
            <person name="Phillippy A.M."/>
            <person name="Ponting C.P."/>
            <person name="Pop M."/>
            <person name="Porcelli D."/>
            <person name="Powell J.R."/>
            <person name="Prohaska S."/>
            <person name="Pruitt K."/>
            <person name="Puig M."/>
            <person name="Quesneville H."/>
            <person name="Ram K.R."/>
            <person name="Rand D."/>
            <person name="Rasmussen M.D."/>
            <person name="Reed L.K."/>
            <person name="Reenan R."/>
            <person name="Reily A."/>
            <person name="Remington K.A."/>
            <person name="Rieger T.T."/>
            <person name="Ritchie M.G."/>
            <person name="Robin C."/>
            <person name="Rogers Y.H."/>
            <person name="Rohde C."/>
            <person name="Rozas J."/>
            <person name="Rubenfield M.J."/>
            <person name="Ruiz A."/>
            <person name="Russo S."/>
            <person name="Salzberg S.L."/>
            <person name="Sanchez-Gracia A."/>
            <person name="Saranga D.J."/>
            <person name="Sato H."/>
            <person name="Schaeffer S.W."/>
            <person name="Schatz M.C."/>
            <person name="Schlenke T."/>
            <person name="Schwartz R."/>
            <person name="Segarra C."/>
            <person name="Singh R.S."/>
            <person name="Sirot L."/>
            <person name="Sirota M."/>
            <person name="Sisneros N.B."/>
            <person name="Smith C.D."/>
            <person name="Smith T.F."/>
            <person name="Spieth J."/>
            <person name="Stage D.E."/>
            <person name="Stark A."/>
            <person name="Stephan W."/>
            <person name="Strausberg R.L."/>
            <person name="Strempel S."/>
            <person name="Sturgill D."/>
            <person name="Sutton G."/>
            <person name="Sutton G.G."/>
            <person name="Tao W."/>
            <person name="Teichmann S."/>
            <person name="Tobari Y.N."/>
            <person name="Tomimura Y."/>
            <person name="Tsolas J.M."/>
            <person name="Valente V.L."/>
            <person name="Venter E."/>
            <person name="Venter J.C."/>
            <person name="Vicario S."/>
            <person name="Vieira F.G."/>
            <person name="Vilella A.J."/>
            <person name="Villasante A."/>
            <person name="Walenz B."/>
            <person name="Wang J."/>
            <person name="Wasserman M."/>
            <person name="Watts T."/>
            <person name="Wilson D."/>
            <person name="Wilson R.K."/>
            <person name="Wing R.A."/>
            <person name="Wolfner M.F."/>
            <person name="Wong A."/>
            <person name="Wong G.K."/>
            <person name="Wu C.I."/>
            <person name="Wu G."/>
            <person name="Yamamoto D."/>
            <person name="Yang H.P."/>
            <person name="Yang S.P."/>
            <person name="Yorke J.A."/>
            <person name="Yoshida K."/>
            <person name="Zdobnov E."/>
            <person name="Zhang P."/>
            <person name="Zhang Y."/>
            <person name="Zimin A.V."/>
            <person name="Baldwin J."/>
            <person name="Abdouelleil A."/>
            <person name="Abdulkadir J."/>
            <person name="Abebe A."/>
            <person name="Abera B."/>
            <person name="Abreu J."/>
            <person name="Acer S.C."/>
            <person name="Aftuck L."/>
            <person name="Alexander A."/>
            <person name="An P."/>
            <person name="Anderson E."/>
            <person name="Anderson S."/>
            <person name="Arachi H."/>
            <person name="Azer M."/>
            <person name="Bachantsang P."/>
            <person name="Barry A."/>
            <person name="Bayul T."/>
            <person name="Berlin A."/>
            <person name="Bessette D."/>
            <person name="Bloom T."/>
            <person name="Blye J."/>
            <person name="Boguslavskiy L."/>
            <person name="Bonnet C."/>
            <person name="Boukhgalter B."/>
            <person name="Bourzgui I."/>
            <person name="Brown A."/>
            <person name="Cahill P."/>
            <person name="Channer S."/>
            <person name="Cheshatsang Y."/>
            <person name="Chuda L."/>
            <person name="Citroen M."/>
            <person name="Collymore A."/>
            <person name="Cooke P."/>
            <person name="Costello M."/>
            <person name="D'Aco K."/>
            <person name="Daza R."/>
            <person name="De Haan G."/>
            <person name="DeGray S."/>
            <person name="DeMaso C."/>
            <person name="Dhargay N."/>
            <person name="Dooley K."/>
            <person name="Dooley E."/>
            <person name="Doricent M."/>
            <person name="Dorje P."/>
            <person name="Dorjee K."/>
            <person name="Dupes A."/>
            <person name="Elong R."/>
            <person name="Falk J."/>
            <person name="Farina A."/>
            <person name="Faro S."/>
            <person name="Ferguson D."/>
            <person name="Fisher S."/>
            <person name="Foley C.D."/>
            <person name="Franke A."/>
            <person name="Friedrich D."/>
            <person name="Gadbois L."/>
            <person name="Gearin G."/>
            <person name="Gearin C.R."/>
            <person name="Giannoukos G."/>
            <person name="Goode T."/>
            <person name="Graham J."/>
            <person name="Grandbois E."/>
            <person name="Grewal S."/>
            <person name="Gyaltsen K."/>
            <person name="Hafez N."/>
            <person name="Hagos B."/>
            <person name="Hall J."/>
            <person name="Henson C."/>
            <person name="Hollinger A."/>
            <person name="Honan T."/>
            <person name="Huard M.D."/>
            <person name="Hughes L."/>
            <person name="Hurhula B."/>
            <person name="Husby M.E."/>
            <person name="Kamat A."/>
            <person name="Kanga B."/>
            <person name="Kashin S."/>
            <person name="Khazanovich D."/>
            <person name="Kisner P."/>
            <person name="Lance K."/>
            <person name="Lara M."/>
            <person name="Lee W."/>
            <person name="Lennon N."/>
            <person name="Letendre F."/>
            <person name="LeVine R."/>
            <person name="Lipovsky A."/>
            <person name="Liu X."/>
            <person name="Liu J."/>
            <person name="Liu S."/>
            <person name="Lokyitsang T."/>
            <person name="Lokyitsang Y."/>
            <person name="Lubonja R."/>
            <person name="Lui A."/>
            <person name="MacDonald P."/>
            <person name="Magnisalis V."/>
            <person name="Maru K."/>
            <person name="Matthews C."/>
            <person name="McCusker W."/>
            <person name="McDonough S."/>
            <person name="Mehta T."/>
            <person name="Meldrim J."/>
            <person name="Meneus L."/>
            <person name="Mihai O."/>
            <person name="Mihalev A."/>
            <person name="Mihova T."/>
            <person name="Mittelman R."/>
            <person name="Mlenga V."/>
            <person name="Montmayeur A."/>
            <person name="Mulrain L."/>
            <person name="Navidi A."/>
            <person name="Naylor J."/>
            <person name="Negash T."/>
            <person name="Nguyen T."/>
            <person name="Nguyen N."/>
            <person name="Nicol R."/>
            <person name="Norbu C."/>
            <person name="Norbu N."/>
            <person name="Novod N."/>
            <person name="O'Neill B."/>
            <person name="Osman S."/>
            <person name="Markiewicz E."/>
            <person name="Oyono O.L."/>
            <person name="Patti C."/>
            <person name="Phunkhang P."/>
            <person name="Pierre F."/>
            <person name="Priest M."/>
            <person name="Raghuraman S."/>
            <person name="Rege F."/>
            <person name="Reyes R."/>
            <person name="Rise C."/>
            <person name="Rogov P."/>
            <person name="Ross K."/>
            <person name="Ryan E."/>
            <person name="Settipalli S."/>
            <person name="Shea T."/>
            <person name="Sherpa N."/>
            <person name="Shi L."/>
            <person name="Shih D."/>
            <person name="Sparrow T."/>
            <person name="Spaulding J."/>
            <person name="Stalker J."/>
            <person name="Stange-Thomann N."/>
            <person name="Stavropoulos S."/>
            <person name="Stone C."/>
            <person name="Strader C."/>
            <person name="Tesfaye S."/>
            <person name="Thomson T."/>
            <person name="Thoulutsang Y."/>
            <person name="Thoulutsang D."/>
            <person name="Topham K."/>
            <person name="Topping I."/>
            <person name="Tsamla T."/>
            <person name="Vassiliev H."/>
            <person name="Vo A."/>
            <person name="Wangchuk T."/>
            <person name="Wangdi T."/>
            <person name="Weiand M."/>
            <person name="Wilkinson J."/>
            <person name="Wilson A."/>
            <person name="Yadav S."/>
            <person name="Young G."/>
            <person name="Yu Q."/>
            <person name="Zembek L."/>
            <person name="Zhong D."/>
            <person name="Zimmer A."/>
            <person name="Zwirko Z."/>
            <person name="Jaffe D.B."/>
            <person name="Alvarez P."/>
            <person name="Brockman W."/>
            <person name="Butler J."/>
            <person name="Chin C."/>
            <person name="Gnerre S."/>
            <person name="Grabherr M."/>
            <person name="Kleber M."/>
            <person name="Mauceli E."/>
            <person name="MacCallum I."/>
        </authorList>
    </citation>
    <scope>NUCLEOTIDE SEQUENCE [LARGE SCALE GENOMIC DNA]</scope>
    <source>
        <strain evidence="2">Tai18E2 / Tucson 14021-0261.01</strain>
    </source>
</reference>
<dbReference type="eggNOG" id="KOG4299">
    <property type="taxonomic scope" value="Eukaryota"/>
</dbReference>
<evidence type="ECO:0000313" key="1">
    <source>
        <dbReference type="EMBL" id="KRK05872.1"/>
    </source>
</evidence>
<name>A0A0R1E8Z4_DROYA</name>
<proteinExistence type="predicted"/>
<reference evidence="1 2" key="2">
    <citation type="journal article" date="2007" name="PLoS Biol.">
        <title>Principles of genome evolution in the Drosophila melanogaster species group.</title>
        <authorList>
            <person name="Ranz J.M."/>
            <person name="Maurin D."/>
            <person name="Chan Y.S."/>
            <person name="von Grotthuss M."/>
            <person name="Hillier L.W."/>
            <person name="Roote J."/>
            <person name="Ashburner M."/>
            <person name="Bergman C.M."/>
        </authorList>
    </citation>
    <scope>NUCLEOTIDE SEQUENCE [LARGE SCALE GENOMIC DNA]</scope>
    <source>
        <strain evidence="2">Tai18E2 / Tucson 14021-0261.01</strain>
    </source>
</reference>
<gene>
    <name evidence="1" type="primary">Dyak\GE16742</name>
    <name evidence="1" type="synonym">dyak_GLEANR_18135</name>
    <name evidence="1" type="synonym">GE16742</name>
    <name evidence="1" type="ORF">Dyak_GE16742</name>
</gene>
<sequence>MPTHAGKRMRPDDAELKRRVDDLLDKRRQIHRQFETKKIGKERLAPIVKPACRCINAGPVPMVAGAWEGSAVLAHGSLLRFGCLSFVFSVPSVDLLAQARTKRS</sequence>
<accession>A0A0R1E8Z4</accession>
<keyword evidence="2" id="KW-1185">Reference proteome</keyword>
<protein>
    <submittedName>
        <fullName evidence="1">Uncharacterized protein</fullName>
    </submittedName>
</protein>
<dbReference type="GO" id="GO:0070822">
    <property type="term" value="C:Sin3-type complex"/>
    <property type="evidence" value="ECO:0007669"/>
    <property type="project" value="EnsemblMetazoa"/>
</dbReference>
<dbReference type="Proteomes" id="UP000002282">
    <property type="component" value="Chromosome X"/>
</dbReference>
<evidence type="ECO:0000313" key="2">
    <source>
        <dbReference type="Proteomes" id="UP000002282"/>
    </source>
</evidence>
<dbReference type="EMBL" id="CM000162">
    <property type="protein sequence ID" value="KRK05872.1"/>
    <property type="molecule type" value="Genomic_DNA"/>
</dbReference>
<organism evidence="1 2">
    <name type="scientific">Drosophila yakuba</name>
    <name type="common">Fruit fly</name>
    <dbReference type="NCBI Taxonomy" id="7245"/>
    <lineage>
        <taxon>Eukaryota</taxon>
        <taxon>Metazoa</taxon>
        <taxon>Ecdysozoa</taxon>
        <taxon>Arthropoda</taxon>
        <taxon>Hexapoda</taxon>
        <taxon>Insecta</taxon>
        <taxon>Pterygota</taxon>
        <taxon>Neoptera</taxon>
        <taxon>Endopterygota</taxon>
        <taxon>Diptera</taxon>
        <taxon>Brachycera</taxon>
        <taxon>Muscomorpha</taxon>
        <taxon>Ephydroidea</taxon>
        <taxon>Drosophilidae</taxon>
        <taxon>Drosophila</taxon>
        <taxon>Sophophora</taxon>
    </lineage>
</organism>
<dbReference type="KEGG" id="dya:Dyak_GE16742"/>